<dbReference type="SUPFAM" id="SSF47874">
    <property type="entry name" value="Annexin"/>
    <property type="match status" value="1"/>
</dbReference>
<evidence type="ECO:0000256" key="2">
    <source>
        <dbReference type="ARBA" id="ARBA00022737"/>
    </source>
</evidence>
<name>A0A443SC69_9ACAR</name>
<dbReference type="GO" id="GO:0005886">
    <property type="term" value="C:plasma membrane"/>
    <property type="evidence" value="ECO:0007669"/>
    <property type="project" value="TreeGrafter"/>
</dbReference>
<keyword evidence="2" id="KW-0677">Repeat</keyword>
<dbReference type="GO" id="GO:0005737">
    <property type="term" value="C:cytoplasm"/>
    <property type="evidence" value="ECO:0007669"/>
    <property type="project" value="TreeGrafter"/>
</dbReference>
<evidence type="ECO:0000313" key="4">
    <source>
        <dbReference type="EMBL" id="RWS25129.1"/>
    </source>
</evidence>
<protein>
    <submittedName>
        <fullName evidence="4">Annexin A3-like protein</fullName>
    </submittedName>
</protein>
<dbReference type="InterPro" id="IPR037104">
    <property type="entry name" value="Annexin_sf"/>
</dbReference>
<dbReference type="AlphaFoldDB" id="A0A443SC69"/>
<comment type="caution">
    <text evidence="4">The sequence shown here is derived from an EMBL/GenBank/DDBJ whole genome shotgun (WGS) entry which is preliminary data.</text>
</comment>
<evidence type="ECO:0000256" key="3">
    <source>
        <dbReference type="ARBA" id="ARBA00023216"/>
    </source>
</evidence>
<evidence type="ECO:0000313" key="5">
    <source>
        <dbReference type="Proteomes" id="UP000288716"/>
    </source>
</evidence>
<dbReference type="Proteomes" id="UP000288716">
    <property type="component" value="Unassembled WGS sequence"/>
</dbReference>
<dbReference type="GO" id="GO:0012506">
    <property type="term" value="C:vesicle membrane"/>
    <property type="evidence" value="ECO:0007669"/>
    <property type="project" value="TreeGrafter"/>
</dbReference>
<keyword evidence="5" id="KW-1185">Reference proteome</keyword>
<dbReference type="GO" id="GO:0005509">
    <property type="term" value="F:calcium ion binding"/>
    <property type="evidence" value="ECO:0007669"/>
    <property type="project" value="InterPro"/>
</dbReference>
<dbReference type="PANTHER" id="PTHR10502">
    <property type="entry name" value="ANNEXIN"/>
    <property type="match status" value="1"/>
</dbReference>
<dbReference type="GO" id="GO:0001786">
    <property type="term" value="F:phosphatidylserine binding"/>
    <property type="evidence" value="ECO:0007669"/>
    <property type="project" value="TreeGrafter"/>
</dbReference>
<dbReference type="Gene3D" id="1.10.220.10">
    <property type="entry name" value="Annexin"/>
    <property type="match status" value="1"/>
</dbReference>
<keyword evidence="3" id="KW-0041">Annexin</keyword>
<organism evidence="4 5">
    <name type="scientific">Leptotrombidium deliense</name>
    <dbReference type="NCBI Taxonomy" id="299467"/>
    <lineage>
        <taxon>Eukaryota</taxon>
        <taxon>Metazoa</taxon>
        <taxon>Ecdysozoa</taxon>
        <taxon>Arthropoda</taxon>
        <taxon>Chelicerata</taxon>
        <taxon>Arachnida</taxon>
        <taxon>Acari</taxon>
        <taxon>Acariformes</taxon>
        <taxon>Trombidiformes</taxon>
        <taxon>Prostigmata</taxon>
        <taxon>Anystina</taxon>
        <taxon>Parasitengona</taxon>
        <taxon>Trombiculoidea</taxon>
        <taxon>Trombiculidae</taxon>
        <taxon>Leptotrombidium</taxon>
    </lineage>
</organism>
<reference evidence="4 5" key="1">
    <citation type="journal article" date="2018" name="Gigascience">
        <title>Genomes of trombidid mites reveal novel predicted allergens and laterally-transferred genes associated with secondary metabolism.</title>
        <authorList>
            <person name="Dong X."/>
            <person name="Chaisiri K."/>
            <person name="Xia D."/>
            <person name="Armstrong S.D."/>
            <person name="Fang Y."/>
            <person name="Donnelly M.J."/>
            <person name="Kadowaki T."/>
            <person name="McGarry J.W."/>
            <person name="Darby A.C."/>
            <person name="Makepeace B.L."/>
        </authorList>
    </citation>
    <scope>NUCLEOTIDE SEQUENCE [LARGE SCALE GENOMIC DNA]</scope>
    <source>
        <strain evidence="4">UoL-UT</strain>
    </source>
</reference>
<sequence length="117" mass="13401">YKESIEDTIERCLNAQLSEIIITLINHTRDVNNEIDVALAREEAKHLFEIGTKHLLVNGSNFVDMLCRRSIPQIKYTYDSYKSMSGTRLEHDIENYFNGDVQDLFSTIGISPAFSSQ</sequence>
<gene>
    <name evidence="4" type="ORF">B4U80_13827</name>
</gene>
<dbReference type="EMBL" id="NCKV01004025">
    <property type="protein sequence ID" value="RWS25129.1"/>
    <property type="molecule type" value="Genomic_DNA"/>
</dbReference>
<dbReference type="STRING" id="299467.A0A443SC69"/>
<dbReference type="VEuPathDB" id="VectorBase:LDEU006909"/>
<comment type="similarity">
    <text evidence="1">Belongs to the annexin family.</text>
</comment>
<dbReference type="PANTHER" id="PTHR10502:SF25">
    <property type="entry name" value="ANNEXIN A3"/>
    <property type="match status" value="1"/>
</dbReference>
<proteinExistence type="inferred from homology"/>
<dbReference type="Pfam" id="PF00191">
    <property type="entry name" value="Annexin"/>
    <property type="match status" value="1"/>
</dbReference>
<evidence type="ECO:0000256" key="1">
    <source>
        <dbReference type="ARBA" id="ARBA00007831"/>
    </source>
</evidence>
<dbReference type="GO" id="GO:0005634">
    <property type="term" value="C:nucleus"/>
    <property type="evidence" value="ECO:0007669"/>
    <property type="project" value="TreeGrafter"/>
</dbReference>
<dbReference type="OrthoDB" id="37886at2759"/>
<dbReference type="InterPro" id="IPR018502">
    <property type="entry name" value="Annexin_repeat"/>
</dbReference>
<accession>A0A443SC69</accession>
<dbReference type="GO" id="GO:0005544">
    <property type="term" value="F:calcium-dependent phospholipid binding"/>
    <property type="evidence" value="ECO:0007669"/>
    <property type="project" value="InterPro"/>
</dbReference>
<feature type="non-terminal residue" evidence="4">
    <location>
        <position position="1"/>
    </location>
</feature>